<dbReference type="Proteomes" id="UP000198460">
    <property type="component" value="Unassembled WGS sequence"/>
</dbReference>
<dbReference type="InterPro" id="IPR027417">
    <property type="entry name" value="P-loop_NTPase"/>
</dbReference>
<evidence type="ECO:0008006" key="3">
    <source>
        <dbReference type="Google" id="ProtNLM"/>
    </source>
</evidence>
<accession>A0A238HDH8</accession>
<dbReference type="EMBL" id="FXAN01000130">
    <property type="protein sequence ID" value="SMG03185.1"/>
    <property type="molecule type" value="Genomic_DNA"/>
</dbReference>
<proteinExistence type="predicted"/>
<evidence type="ECO:0000313" key="2">
    <source>
        <dbReference type="Proteomes" id="UP000198460"/>
    </source>
</evidence>
<organism evidence="1 2">
    <name type="scientific">Burkholderia singularis</name>
    <dbReference type="NCBI Taxonomy" id="1503053"/>
    <lineage>
        <taxon>Bacteria</taxon>
        <taxon>Pseudomonadati</taxon>
        <taxon>Pseudomonadota</taxon>
        <taxon>Betaproteobacteria</taxon>
        <taxon>Burkholderiales</taxon>
        <taxon>Burkholderiaceae</taxon>
        <taxon>Burkholderia</taxon>
        <taxon>pseudomallei group</taxon>
    </lineage>
</organism>
<dbReference type="RefSeq" id="WP_256584056.1">
    <property type="nucleotide sequence ID" value="NZ_FXAN01000130.1"/>
</dbReference>
<evidence type="ECO:0000313" key="1">
    <source>
        <dbReference type="EMBL" id="SMG03185.1"/>
    </source>
</evidence>
<reference evidence="1 2" key="1">
    <citation type="submission" date="2017-04" db="EMBL/GenBank/DDBJ databases">
        <authorList>
            <person name="Afonso C.L."/>
            <person name="Miller P.J."/>
            <person name="Scott M.A."/>
            <person name="Spackman E."/>
            <person name="Goraichik I."/>
            <person name="Dimitrov K.M."/>
            <person name="Suarez D.L."/>
            <person name="Swayne D.E."/>
        </authorList>
    </citation>
    <scope>NUCLEOTIDE SEQUENCE [LARGE SCALE GENOMIC DNA]</scope>
    <source>
        <strain evidence="1">LMG 28154</strain>
    </source>
</reference>
<dbReference type="Gene3D" id="3.40.50.300">
    <property type="entry name" value="P-loop containing nucleotide triphosphate hydrolases"/>
    <property type="match status" value="1"/>
</dbReference>
<dbReference type="SUPFAM" id="SSF52540">
    <property type="entry name" value="P-loop containing nucleoside triphosphate hydrolases"/>
    <property type="match status" value="1"/>
</dbReference>
<protein>
    <recommendedName>
        <fullName evidence="3">Shikimate kinase</fullName>
    </recommendedName>
</protein>
<gene>
    <name evidence="1" type="ORF">BSIN_5312</name>
</gene>
<sequence length="168" mass="17740">MDIVCINGPINSGKSTVGRRLCELLPGAQFVDGDDHGAPEDADLDTVIAVALARIEALIADADADLVVAYPLRVEDHARLVAAAGRRGAGLFVVTLAPPLAVSLSNRGARALSPVECERIAQMYDEGYADPPFTDLLLDNATMASTQAAEAIRSALAAWRADREGRCR</sequence>
<dbReference type="AlphaFoldDB" id="A0A238HDH8"/>
<name>A0A238HDH8_9BURK</name>